<name>Q10Y39_TRIEI</name>
<dbReference type="eggNOG" id="ENOG5032RJR">
    <property type="taxonomic scope" value="Bacteria"/>
</dbReference>
<dbReference type="Pfam" id="PF11189">
    <property type="entry name" value="DUF2973"/>
    <property type="match status" value="1"/>
</dbReference>
<dbReference type="STRING" id="203124.Tery_3789"/>
<organism evidence="2">
    <name type="scientific">Trichodesmium erythraeum (strain IMS101)</name>
    <dbReference type="NCBI Taxonomy" id="203124"/>
    <lineage>
        <taxon>Bacteria</taxon>
        <taxon>Bacillati</taxon>
        <taxon>Cyanobacteriota</taxon>
        <taxon>Cyanophyceae</taxon>
        <taxon>Oscillatoriophycideae</taxon>
        <taxon>Oscillatoriales</taxon>
        <taxon>Microcoleaceae</taxon>
        <taxon>Trichodesmium</taxon>
    </lineage>
</organism>
<dbReference type="HOGENOM" id="CLU_2218729_0_0_3"/>
<dbReference type="AlphaFoldDB" id="Q10Y39"/>
<accession>Q10Y39</accession>
<feature type="region of interest" description="Disordered" evidence="1">
    <location>
        <begin position="31"/>
        <end position="62"/>
    </location>
</feature>
<dbReference type="KEGG" id="ter:Tery_3789"/>
<gene>
    <name evidence="2" type="ordered locus">Tery_3789</name>
</gene>
<dbReference type="RefSeq" id="WP_011613165.1">
    <property type="nucleotide sequence ID" value="NC_008312.1"/>
</dbReference>
<feature type="compositionally biased region" description="Polar residues" evidence="1">
    <location>
        <begin position="31"/>
        <end position="53"/>
    </location>
</feature>
<evidence type="ECO:0000256" key="1">
    <source>
        <dbReference type="SAM" id="MobiDB-lite"/>
    </source>
</evidence>
<protein>
    <recommendedName>
        <fullName evidence="3">DUF2973 domain-containing protein</fullName>
    </recommendedName>
</protein>
<dbReference type="EMBL" id="CP000393">
    <property type="protein sequence ID" value="ABG52835.1"/>
    <property type="molecule type" value="Genomic_DNA"/>
</dbReference>
<dbReference type="OrthoDB" id="513924at2"/>
<evidence type="ECO:0008006" key="3">
    <source>
        <dbReference type="Google" id="ProtNLM"/>
    </source>
</evidence>
<proteinExistence type="predicted"/>
<dbReference type="InterPro" id="IPR021355">
    <property type="entry name" value="Phage_Syn9_Gp224"/>
</dbReference>
<sequence length="105" mass="11628">MLHLLYILAFTTIAVLAVRNLISSLLTVGLESQSLSSKRGWSTPEPSSQSSRTPHPELLDESGNFIDEPLLVMRSVNVQEAREKLDAIYNSQLGSSGETQDEKRK</sequence>
<reference evidence="2" key="1">
    <citation type="submission" date="2006-06" db="EMBL/GenBank/DDBJ databases">
        <title>Complete sequence of Trichodesmium erythraeum IMS101.</title>
        <authorList>
            <consortium name="US DOE Joint Genome Institute"/>
            <person name="Copeland A."/>
            <person name="Lucas S."/>
            <person name="Lapidus A."/>
            <person name="Barry K."/>
            <person name="Detter J.C."/>
            <person name="Glavina del Rio T."/>
            <person name="Hammon N."/>
            <person name="Israni S."/>
            <person name="Dalin E."/>
            <person name="Tice H."/>
            <person name="Pitluck S."/>
            <person name="Kiss H."/>
            <person name="Munk A.C."/>
            <person name="Brettin T."/>
            <person name="Bruce D."/>
            <person name="Han C."/>
            <person name="Tapia R."/>
            <person name="Gilna P."/>
            <person name="Schmutz J."/>
            <person name="Larimer F."/>
            <person name="Land M."/>
            <person name="Hauser L."/>
            <person name="Kyrpides N."/>
            <person name="Kim E."/>
            <person name="Richardson P."/>
        </authorList>
    </citation>
    <scope>NUCLEOTIDE SEQUENCE [LARGE SCALE GENOMIC DNA]</scope>
    <source>
        <strain evidence="2">IMS101</strain>
    </source>
</reference>
<evidence type="ECO:0000313" key="2">
    <source>
        <dbReference type="EMBL" id="ABG52835.1"/>
    </source>
</evidence>